<evidence type="ECO:0000256" key="1">
    <source>
        <dbReference type="ARBA" id="ARBA00004651"/>
    </source>
</evidence>
<dbReference type="InterPro" id="IPR019264">
    <property type="entry name" value="DUF2179"/>
</dbReference>
<dbReference type="Pfam" id="PF10035">
    <property type="entry name" value="DUF2179"/>
    <property type="match status" value="1"/>
</dbReference>
<feature type="transmembrane region" description="Helical" evidence="6">
    <location>
        <begin position="52"/>
        <end position="74"/>
    </location>
</feature>
<dbReference type="Gene3D" id="3.30.70.120">
    <property type="match status" value="1"/>
</dbReference>
<dbReference type="InterPro" id="IPR015867">
    <property type="entry name" value="N-reg_PII/ATP_PRibTrfase_C"/>
</dbReference>
<feature type="transmembrane region" description="Helical" evidence="6">
    <location>
        <begin position="86"/>
        <end position="106"/>
    </location>
</feature>
<evidence type="ECO:0000256" key="6">
    <source>
        <dbReference type="SAM" id="Phobius"/>
    </source>
</evidence>
<dbReference type="EMBL" id="DVFW01000031">
    <property type="protein sequence ID" value="HIQ81033.1"/>
    <property type="molecule type" value="Genomic_DNA"/>
</dbReference>
<keyword evidence="5 6" id="KW-0472">Membrane</keyword>
<sequence>MNITALNRKSLLLDGIFFLAGSILYALSVDVFTAPNNIAPGGLTGIGTLLNFLFGMPIGTAVLILNIPLFLWGAIEFGWKFLGKTVVSTVLVSVMIDLLAPFVPAYTGDKMLASLFGGIFSGAGLALVFIRGGTTGGTDIIARLLNRRHPALSMGKLILLTDMLVIAAAALVYGNLESPLYAVISIFVSTRLIDMLIYGTSLGAGKMMFIISGKNEEIAKAILTGISRGLTKIRATGGYSNEESEILLCALRRNEVYKTYELVRKIDPKAFIIVGEAGEITGEGFAHLKKS</sequence>
<keyword evidence="4 6" id="KW-1133">Transmembrane helix</keyword>
<dbReference type="InterPro" id="IPR051461">
    <property type="entry name" value="UPF0750_membrane"/>
</dbReference>
<keyword evidence="3 6" id="KW-0812">Transmembrane</keyword>
<dbReference type="GO" id="GO:0005886">
    <property type="term" value="C:plasma membrane"/>
    <property type="evidence" value="ECO:0007669"/>
    <property type="project" value="UniProtKB-SubCell"/>
</dbReference>
<evidence type="ECO:0000256" key="5">
    <source>
        <dbReference type="ARBA" id="ARBA00023136"/>
    </source>
</evidence>
<dbReference type="CDD" id="cd16380">
    <property type="entry name" value="YitT_C"/>
    <property type="match status" value="1"/>
</dbReference>
<dbReference type="PANTHER" id="PTHR33545:SF5">
    <property type="entry name" value="UPF0750 MEMBRANE PROTEIN YITT"/>
    <property type="match status" value="1"/>
</dbReference>
<accession>A0A9D0ZI15</accession>
<feature type="transmembrane region" description="Helical" evidence="6">
    <location>
        <begin position="112"/>
        <end position="130"/>
    </location>
</feature>
<reference evidence="8" key="2">
    <citation type="journal article" date="2021" name="PeerJ">
        <title>Extensive microbial diversity within the chicken gut microbiome revealed by metagenomics and culture.</title>
        <authorList>
            <person name="Gilroy R."/>
            <person name="Ravi A."/>
            <person name="Getino M."/>
            <person name="Pursley I."/>
            <person name="Horton D.L."/>
            <person name="Alikhan N.F."/>
            <person name="Baker D."/>
            <person name="Gharbi K."/>
            <person name="Hall N."/>
            <person name="Watson M."/>
            <person name="Adriaenssens E.M."/>
            <person name="Foster-Nyarko E."/>
            <person name="Jarju S."/>
            <person name="Secka A."/>
            <person name="Antonio M."/>
            <person name="Oren A."/>
            <person name="Chaudhuri R.R."/>
            <person name="La Ragione R."/>
            <person name="Hildebrand F."/>
            <person name="Pallen M.J."/>
        </authorList>
    </citation>
    <scope>NUCLEOTIDE SEQUENCE</scope>
    <source>
        <strain evidence="8">ChiSjej1B19-3389</strain>
    </source>
</reference>
<organism evidence="8 9">
    <name type="scientific">Candidatus Scatavimonas merdigallinarum</name>
    <dbReference type="NCBI Taxonomy" id="2840914"/>
    <lineage>
        <taxon>Bacteria</taxon>
        <taxon>Bacillati</taxon>
        <taxon>Bacillota</taxon>
        <taxon>Clostridia</taxon>
        <taxon>Eubacteriales</taxon>
        <taxon>Oscillospiraceae</taxon>
        <taxon>Oscillospiraceae incertae sedis</taxon>
        <taxon>Candidatus Scatavimonas</taxon>
    </lineage>
</organism>
<feature type="transmembrane region" description="Helical" evidence="6">
    <location>
        <begin position="151"/>
        <end position="173"/>
    </location>
</feature>
<gene>
    <name evidence="8" type="ORF">IAD32_07090</name>
</gene>
<dbReference type="Pfam" id="PF02588">
    <property type="entry name" value="YitT_membrane"/>
    <property type="match status" value="1"/>
</dbReference>
<evidence type="ECO:0000313" key="9">
    <source>
        <dbReference type="Proteomes" id="UP000886787"/>
    </source>
</evidence>
<feature type="transmembrane region" description="Helical" evidence="6">
    <location>
        <begin position="179"/>
        <end position="198"/>
    </location>
</feature>
<feature type="domain" description="DUF2179" evidence="7">
    <location>
        <begin position="228"/>
        <end position="282"/>
    </location>
</feature>
<dbReference type="InterPro" id="IPR003740">
    <property type="entry name" value="YitT"/>
</dbReference>
<keyword evidence="2" id="KW-1003">Cell membrane</keyword>
<evidence type="ECO:0000256" key="4">
    <source>
        <dbReference type="ARBA" id="ARBA00022989"/>
    </source>
</evidence>
<dbReference type="AlphaFoldDB" id="A0A9D0ZI15"/>
<proteinExistence type="predicted"/>
<feature type="transmembrane region" description="Helical" evidence="6">
    <location>
        <begin position="12"/>
        <end position="32"/>
    </location>
</feature>
<evidence type="ECO:0000313" key="8">
    <source>
        <dbReference type="EMBL" id="HIQ81033.1"/>
    </source>
</evidence>
<evidence type="ECO:0000256" key="2">
    <source>
        <dbReference type="ARBA" id="ARBA00022475"/>
    </source>
</evidence>
<comment type="caution">
    <text evidence="8">The sequence shown here is derived from an EMBL/GenBank/DDBJ whole genome shotgun (WGS) entry which is preliminary data.</text>
</comment>
<dbReference type="Proteomes" id="UP000886787">
    <property type="component" value="Unassembled WGS sequence"/>
</dbReference>
<dbReference type="PANTHER" id="PTHR33545">
    <property type="entry name" value="UPF0750 MEMBRANE PROTEIN YITT-RELATED"/>
    <property type="match status" value="1"/>
</dbReference>
<evidence type="ECO:0000259" key="7">
    <source>
        <dbReference type="Pfam" id="PF10035"/>
    </source>
</evidence>
<protein>
    <submittedName>
        <fullName evidence="8">YitT family protein</fullName>
    </submittedName>
</protein>
<name>A0A9D0ZI15_9FIRM</name>
<dbReference type="PIRSF" id="PIRSF006483">
    <property type="entry name" value="Membrane_protein_YitT"/>
    <property type="match status" value="1"/>
</dbReference>
<comment type="subcellular location">
    <subcellularLocation>
        <location evidence="1">Cell membrane</location>
        <topology evidence="1">Multi-pass membrane protein</topology>
    </subcellularLocation>
</comment>
<reference evidence="8" key="1">
    <citation type="submission" date="2020-10" db="EMBL/GenBank/DDBJ databases">
        <authorList>
            <person name="Gilroy R."/>
        </authorList>
    </citation>
    <scope>NUCLEOTIDE SEQUENCE</scope>
    <source>
        <strain evidence="8">ChiSjej1B19-3389</strain>
    </source>
</reference>
<evidence type="ECO:0000256" key="3">
    <source>
        <dbReference type="ARBA" id="ARBA00022692"/>
    </source>
</evidence>